<organism evidence="13 14">
    <name type="scientific">Syphacia muris</name>
    <dbReference type="NCBI Taxonomy" id="451379"/>
    <lineage>
        <taxon>Eukaryota</taxon>
        <taxon>Metazoa</taxon>
        <taxon>Ecdysozoa</taxon>
        <taxon>Nematoda</taxon>
        <taxon>Chromadorea</taxon>
        <taxon>Rhabditida</taxon>
        <taxon>Spirurina</taxon>
        <taxon>Oxyuridomorpha</taxon>
        <taxon>Oxyuroidea</taxon>
        <taxon>Oxyuridae</taxon>
        <taxon>Syphacia</taxon>
    </lineage>
</organism>
<dbReference type="GO" id="GO:0003924">
    <property type="term" value="F:GTPase activity"/>
    <property type="evidence" value="ECO:0007669"/>
    <property type="project" value="InterPro"/>
</dbReference>
<name>A0A0N5AA00_9BILA</name>
<evidence type="ECO:0000259" key="12">
    <source>
        <dbReference type="PROSITE" id="PS51722"/>
    </source>
</evidence>
<dbReference type="NCBIfam" id="TIGR00231">
    <property type="entry name" value="small_GTP"/>
    <property type="match status" value="1"/>
</dbReference>
<dbReference type="InterPro" id="IPR005225">
    <property type="entry name" value="Small_GTP-bd"/>
</dbReference>
<dbReference type="InterPro" id="IPR004160">
    <property type="entry name" value="Transl_elong_EFTu/EF1A_C"/>
</dbReference>
<dbReference type="InterPro" id="IPR000795">
    <property type="entry name" value="T_Tr_GTP-bd_dom"/>
</dbReference>
<evidence type="ECO:0000256" key="7">
    <source>
        <dbReference type="ARBA" id="ARBA00022768"/>
    </source>
</evidence>
<evidence type="ECO:0000256" key="3">
    <source>
        <dbReference type="ARBA" id="ARBA00011986"/>
    </source>
</evidence>
<dbReference type="InterPro" id="IPR004161">
    <property type="entry name" value="EFTu-like_2"/>
</dbReference>
<dbReference type="AlphaFoldDB" id="A0A0N5AA00"/>
<sequence>MLLRSVLRKNYLTNFRFVLYEFSSRCFAASKSTITLSKPNLNVGTIGHIDHGKTTLTAAITRVLAEKGQAKFFKFDDIDKAKEEKKRGITINIAHLSYESDKRRYSHTDCPGHSDYIKNTICGTAQMDTAILVVAAPEGVMEQTKEHLLLAKQVGVSHIIVFINKTDLVDDDIVTLAEIEALELLEQYGYKVICVFGDAVTVVKGSALAALEGKEKKCIEELINALDEVPLPPRKEDLPFLMPITSKIVVPGRGTVFIGTVEEGVLKKGEKVDVLGGRKALPVVVNDIQIFGKSVNEVKAGDHCGILCKGANVSSAHRGYWICASSTGQTSNCCEVELYLLSEEENGRRTGIRSGYTDIVFCTTWDKPGRFIFDREMLMPGEYCISQLVFENPVPIKNSLLFAVREGRKNTVGRGVIRKILPSLSIGSFHDLKSREEQ</sequence>
<dbReference type="InterPro" id="IPR009001">
    <property type="entry name" value="Transl_elong_EF1A/Init_IF2_C"/>
</dbReference>
<keyword evidence="5" id="KW-0479">Metal-binding</keyword>
<keyword evidence="10" id="KW-0648">Protein biosynthesis</keyword>
<dbReference type="InterPro" id="IPR031157">
    <property type="entry name" value="G_TR_CS"/>
</dbReference>
<keyword evidence="7" id="KW-0251">Elongation factor</keyword>
<comment type="similarity">
    <text evidence="1">Belongs to the TRAFAC class translation factor GTPase superfamily. Classic translation factor GTPase family. EF-Tu/EF-1A subfamily.</text>
</comment>
<dbReference type="FunFam" id="3.40.50.300:FF:000576">
    <property type="entry name" value="Elongation factor Tu"/>
    <property type="match status" value="1"/>
</dbReference>
<feature type="domain" description="Tr-type G" evidence="12">
    <location>
        <begin position="38"/>
        <end position="234"/>
    </location>
</feature>
<accession>A0A0N5AA00</accession>
<dbReference type="InterPro" id="IPR041709">
    <property type="entry name" value="EF-Tu_GTP-bd"/>
</dbReference>
<protein>
    <recommendedName>
        <fullName evidence="3">protein-synthesizing GTPase</fullName>
        <ecNumber evidence="3">3.6.5.3</ecNumber>
    </recommendedName>
</protein>
<keyword evidence="9" id="KW-0460">Magnesium</keyword>
<evidence type="ECO:0000256" key="4">
    <source>
        <dbReference type="ARBA" id="ARBA00022490"/>
    </source>
</evidence>
<comment type="subunit">
    <text evidence="2">Monomer.</text>
</comment>
<dbReference type="FunFam" id="2.40.30.10:FF:000085">
    <property type="entry name" value="Elongation factor Tu"/>
    <property type="match status" value="1"/>
</dbReference>
<evidence type="ECO:0000313" key="13">
    <source>
        <dbReference type="Proteomes" id="UP000046393"/>
    </source>
</evidence>
<keyword evidence="13" id="KW-1185">Reference proteome</keyword>
<evidence type="ECO:0000256" key="6">
    <source>
        <dbReference type="ARBA" id="ARBA00022741"/>
    </source>
</evidence>
<dbReference type="GO" id="GO:0005739">
    <property type="term" value="C:mitochondrion"/>
    <property type="evidence" value="ECO:0007669"/>
    <property type="project" value="TreeGrafter"/>
</dbReference>
<dbReference type="InterPro" id="IPR027417">
    <property type="entry name" value="P-loop_NTPase"/>
</dbReference>
<dbReference type="Gene3D" id="3.40.50.300">
    <property type="entry name" value="P-loop containing nucleotide triphosphate hydrolases"/>
    <property type="match status" value="1"/>
</dbReference>
<evidence type="ECO:0000256" key="5">
    <source>
        <dbReference type="ARBA" id="ARBA00022723"/>
    </source>
</evidence>
<dbReference type="Pfam" id="PF00009">
    <property type="entry name" value="GTP_EFTU"/>
    <property type="match status" value="1"/>
</dbReference>
<evidence type="ECO:0000313" key="14">
    <source>
        <dbReference type="WBParaSite" id="SMUV_0000096201-mRNA-1"/>
    </source>
</evidence>
<dbReference type="InterPro" id="IPR009000">
    <property type="entry name" value="Transl_B-barrel_sf"/>
</dbReference>
<dbReference type="SUPFAM" id="SSF50465">
    <property type="entry name" value="EF-Tu/eEF-1alpha/eIF2-gamma C-terminal domain"/>
    <property type="match status" value="1"/>
</dbReference>
<evidence type="ECO:0000256" key="2">
    <source>
        <dbReference type="ARBA" id="ARBA00011245"/>
    </source>
</evidence>
<dbReference type="Gene3D" id="2.40.30.10">
    <property type="entry name" value="Translation factors"/>
    <property type="match status" value="2"/>
</dbReference>
<dbReference type="PROSITE" id="PS00301">
    <property type="entry name" value="G_TR_1"/>
    <property type="match status" value="1"/>
</dbReference>
<keyword evidence="11" id="KW-0342">GTP-binding</keyword>
<evidence type="ECO:0000256" key="1">
    <source>
        <dbReference type="ARBA" id="ARBA00007249"/>
    </source>
</evidence>
<dbReference type="PANTHER" id="PTHR43721">
    <property type="entry name" value="ELONGATION FACTOR TU-RELATED"/>
    <property type="match status" value="1"/>
</dbReference>
<dbReference type="GO" id="GO:0070125">
    <property type="term" value="P:mitochondrial translational elongation"/>
    <property type="evidence" value="ECO:0007669"/>
    <property type="project" value="TreeGrafter"/>
</dbReference>
<evidence type="ECO:0000256" key="8">
    <source>
        <dbReference type="ARBA" id="ARBA00022801"/>
    </source>
</evidence>
<evidence type="ECO:0000256" key="10">
    <source>
        <dbReference type="ARBA" id="ARBA00022917"/>
    </source>
</evidence>
<evidence type="ECO:0000256" key="11">
    <source>
        <dbReference type="ARBA" id="ARBA00023134"/>
    </source>
</evidence>
<dbReference type="PROSITE" id="PS51722">
    <property type="entry name" value="G_TR_2"/>
    <property type="match status" value="1"/>
</dbReference>
<dbReference type="SUPFAM" id="SSF50447">
    <property type="entry name" value="Translation proteins"/>
    <property type="match status" value="1"/>
</dbReference>
<dbReference type="PANTHER" id="PTHR43721:SF2">
    <property type="entry name" value="ELONGATION FACTOR TU, MITOCHONDRIAL"/>
    <property type="match status" value="1"/>
</dbReference>
<dbReference type="WBParaSite" id="SMUV_0000096201-mRNA-1">
    <property type="protein sequence ID" value="SMUV_0000096201-mRNA-1"/>
    <property type="gene ID" value="SMUV_0000096201"/>
</dbReference>
<dbReference type="STRING" id="451379.A0A0N5AA00"/>
<reference evidence="14" key="1">
    <citation type="submission" date="2017-02" db="UniProtKB">
        <authorList>
            <consortium name="WormBaseParasite"/>
        </authorList>
    </citation>
    <scope>IDENTIFICATION</scope>
</reference>
<dbReference type="EC" id="3.6.5.3" evidence="3"/>
<keyword evidence="6" id="KW-0547">Nucleotide-binding</keyword>
<dbReference type="SUPFAM" id="SSF52540">
    <property type="entry name" value="P-loop containing nucleoside triphosphate hydrolases"/>
    <property type="match status" value="1"/>
</dbReference>
<keyword evidence="4" id="KW-0963">Cytoplasm</keyword>
<dbReference type="GO" id="GO:0005525">
    <property type="term" value="F:GTP binding"/>
    <property type="evidence" value="ECO:0007669"/>
    <property type="project" value="UniProtKB-KW"/>
</dbReference>
<dbReference type="InterPro" id="IPR050055">
    <property type="entry name" value="EF-Tu_GTPase"/>
</dbReference>
<dbReference type="GO" id="GO:0003746">
    <property type="term" value="F:translation elongation factor activity"/>
    <property type="evidence" value="ECO:0007669"/>
    <property type="project" value="UniProtKB-KW"/>
</dbReference>
<dbReference type="Pfam" id="PF03144">
    <property type="entry name" value="GTP_EFTU_D2"/>
    <property type="match status" value="1"/>
</dbReference>
<keyword evidence="8" id="KW-0378">Hydrolase</keyword>
<dbReference type="PRINTS" id="PR00315">
    <property type="entry name" value="ELONGATNFCT"/>
</dbReference>
<dbReference type="Pfam" id="PF03143">
    <property type="entry name" value="GTP_EFTU_D3"/>
    <property type="match status" value="1"/>
</dbReference>
<proteinExistence type="inferred from homology"/>
<dbReference type="GO" id="GO:0046872">
    <property type="term" value="F:metal ion binding"/>
    <property type="evidence" value="ECO:0007669"/>
    <property type="project" value="UniProtKB-KW"/>
</dbReference>
<dbReference type="CDD" id="cd01884">
    <property type="entry name" value="EF_Tu"/>
    <property type="match status" value="1"/>
</dbReference>
<dbReference type="Proteomes" id="UP000046393">
    <property type="component" value="Unplaced"/>
</dbReference>
<evidence type="ECO:0000256" key="9">
    <source>
        <dbReference type="ARBA" id="ARBA00022842"/>
    </source>
</evidence>